<dbReference type="RefSeq" id="XP_041290256.1">
    <property type="nucleotide sequence ID" value="XM_041438065.1"/>
</dbReference>
<dbReference type="EMBL" id="JABBWM010000047">
    <property type="protein sequence ID" value="KAG2102578.1"/>
    <property type="molecule type" value="Genomic_DNA"/>
</dbReference>
<feature type="transmembrane region" description="Helical" evidence="1">
    <location>
        <begin position="7"/>
        <end position="30"/>
    </location>
</feature>
<evidence type="ECO:0000256" key="1">
    <source>
        <dbReference type="SAM" id="Phobius"/>
    </source>
</evidence>
<keyword evidence="3" id="KW-1185">Reference proteome</keyword>
<reference evidence="2" key="1">
    <citation type="journal article" date="2020" name="New Phytol.">
        <title>Comparative genomics reveals dynamic genome evolution in host specialist ectomycorrhizal fungi.</title>
        <authorList>
            <person name="Lofgren L.A."/>
            <person name="Nguyen N.H."/>
            <person name="Vilgalys R."/>
            <person name="Ruytinx J."/>
            <person name="Liao H.L."/>
            <person name="Branco S."/>
            <person name="Kuo A."/>
            <person name="LaButti K."/>
            <person name="Lipzen A."/>
            <person name="Andreopoulos W."/>
            <person name="Pangilinan J."/>
            <person name="Riley R."/>
            <person name="Hundley H."/>
            <person name="Na H."/>
            <person name="Barry K."/>
            <person name="Grigoriev I.V."/>
            <person name="Stajich J.E."/>
            <person name="Kennedy P.G."/>
        </authorList>
    </citation>
    <scope>NUCLEOTIDE SEQUENCE</scope>
    <source>
        <strain evidence="2">FC423</strain>
    </source>
</reference>
<feature type="transmembrane region" description="Helical" evidence="1">
    <location>
        <begin position="36"/>
        <end position="55"/>
    </location>
</feature>
<name>A0A9P7F173_9AGAM</name>
<keyword evidence="1" id="KW-1133">Transmembrane helix</keyword>
<gene>
    <name evidence="2" type="ORF">F5147DRAFT_707499</name>
</gene>
<dbReference type="Proteomes" id="UP000823399">
    <property type="component" value="Unassembled WGS sequence"/>
</dbReference>
<accession>A0A9P7F173</accession>
<dbReference type="GeneID" id="64700324"/>
<keyword evidence="1" id="KW-0472">Membrane</keyword>
<keyword evidence="1" id="KW-0812">Transmembrane</keyword>
<protein>
    <submittedName>
        <fullName evidence="2">Uncharacterized protein</fullName>
    </submittedName>
</protein>
<sequence>MLDTVEGLRVVTISCKGVVLAVVICFAILIDARDVILFTVCPLSYAFLPGGLIPWPQLSRLATLHGTGLPFYSALTLLHQCYDHIEVLHTSNRVPELTPRQ</sequence>
<proteinExistence type="predicted"/>
<evidence type="ECO:0000313" key="2">
    <source>
        <dbReference type="EMBL" id="KAG2102578.1"/>
    </source>
</evidence>
<comment type="caution">
    <text evidence="2">The sequence shown here is derived from an EMBL/GenBank/DDBJ whole genome shotgun (WGS) entry which is preliminary data.</text>
</comment>
<dbReference type="AlphaFoldDB" id="A0A9P7F173"/>
<evidence type="ECO:0000313" key="3">
    <source>
        <dbReference type="Proteomes" id="UP000823399"/>
    </source>
</evidence>
<organism evidence="2 3">
    <name type="scientific">Suillus discolor</name>
    <dbReference type="NCBI Taxonomy" id="1912936"/>
    <lineage>
        <taxon>Eukaryota</taxon>
        <taxon>Fungi</taxon>
        <taxon>Dikarya</taxon>
        <taxon>Basidiomycota</taxon>
        <taxon>Agaricomycotina</taxon>
        <taxon>Agaricomycetes</taxon>
        <taxon>Agaricomycetidae</taxon>
        <taxon>Boletales</taxon>
        <taxon>Suillineae</taxon>
        <taxon>Suillaceae</taxon>
        <taxon>Suillus</taxon>
    </lineage>
</organism>